<feature type="transmembrane region" description="Helical" evidence="3">
    <location>
        <begin position="22"/>
        <end position="42"/>
    </location>
</feature>
<dbReference type="EC" id="2.7.7.65" evidence="1"/>
<name>L9U6Q3_9GAMM</name>
<evidence type="ECO:0000313" key="5">
    <source>
        <dbReference type="EMBL" id="ELY20575.1"/>
    </source>
</evidence>
<dbReference type="Gene3D" id="3.30.70.270">
    <property type="match status" value="1"/>
</dbReference>
<dbReference type="CDD" id="cd01949">
    <property type="entry name" value="GGDEF"/>
    <property type="match status" value="1"/>
</dbReference>
<dbReference type="NCBIfam" id="TIGR00254">
    <property type="entry name" value="GGDEF"/>
    <property type="match status" value="1"/>
</dbReference>
<dbReference type="PATRIC" id="fig|1204738.3.peg.4091"/>
<comment type="catalytic activity">
    <reaction evidence="2">
        <text>2 GTP = 3',3'-c-di-GMP + 2 diphosphate</text>
        <dbReference type="Rhea" id="RHEA:24898"/>
        <dbReference type="ChEBI" id="CHEBI:33019"/>
        <dbReference type="ChEBI" id="CHEBI:37565"/>
        <dbReference type="ChEBI" id="CHEBI:58805"/>
        <dbReference type="EC" id="2.7.7.65"/>
    </reaction>
</comment>
<sequence>MNTDSQMQHSSRRTHRLALATIAPRIFAFCHTFGLTVWIAVVEGSGWTLILPGILLLLWPGVAYALAVSAQNSKRAEFRNLLYDSLLFGFWCSVLDFYVLATITIGLACLMNNLVVGGVRKMLISAVLFTTAALIGSALTGFKFRPYVSNNLDIYQWTGAVIYFLTIGRITYSQNRQIGRSIGEIQFQNRVFHALLDLGTVANRATNIHTLLDDSLNHLHSHFPDYGFAVFVQERQRCEVTRYAAVAGLSPKDEQRLKHLLASVRRQRVQPDTRPQTDEGENLYVMSMEGRLSLYEGWLIMKAPSREDGLEQILSLFADQLAAATENKLLHLELKKTAERDGLTGLYNRGFLEAALQMSIQGKAQTPSLDFAVLMMDVDKLKEVNDHYGHVAGDQLISSVAKYLQLHCRDSDILARCGGDEFVILFPSADLTAAKRMANLIRDNLPEQRCIIDTASGEREELTLHLSLGFASSSEVPAIQVFALADQRMYEDKNQRRKQRVDDLGTASWPPL</sequence>
<dbReference type="PANTHER" id="PTHR45138:SF9">
    <property type="entry name" value="DIGUANYLATE CYCLASE DGCM-RELATED"/>
    <property type="match status" value="1"/>
</dbReference>
<dbReference type="Pfam" id="PF00990">
    <property type="entry name" value="GGDEF"/>
    <property type="match status" value="1"/>
</dbReference>
<evidence type="ECO:0000256" key="2">
    <source>
        <dbReference type="ARBA" id="ARBA00034247"/>
    </source>
</evidence>
<dbReference type="Proteomes" id="UP000011651">
    <property type="component" value="Unassembled WGS sequence"/>
</dbReference>
<keyword evidence="3" id="KW-0472">Membrane</keyword>
<accession>L9U6Q3</accession>
<dbReference type="GO" id="GO:1902201">
    <property type="term" value="P:negative regulation of bacterial-type flagellum-dependent cell motility"/>
    <property type="evidence" value="ECO:0007669"/>
    <property type="project" value="TreeGrafter"/>
</dbReference>
<comment type="caution">
    <text evidence="5">The sequence shown here is derived from an EMBL/GenBank/DDBJ whole genome shotgun (WGS) entry which is preliminary data.</text>
</comment>
<dbReference type="GO" id="GO:0043709">
    <property type="term" value="P:cell adhesion involved in single-species biofilm formation"/>
    <property type="evidence" value="ECO:0007669"/>
    <property type="project" value="TreeGrafter"/>
</dbReference>
<feature type="transmembrane region" description="Helical" evidence="3">
    <location>
        <begin position="49"/>
        <end position="68"/>
    </location>
</feature>
<proteinExistence type="predicted"/>
<dbReference type="InterPro" id="IPR043128">
    <property type="entry name" value="Rev_trsase/Diguanyl_cyclase"/>
</dbReference>
<dbReference type="PROSITE" id="PS50887">
    <property type="entry name" value="GGDEF"/>
    <property type="match status" value="1"/>
</dbReference>
<dbReference type="InterPro" id="IPR007894">
    <property type="entry name" value="MASE2"/>
</dbReference>
<dbReference type="SUPFAM" id="SSF55073">
    <property type="entry name" value="Nucleotide cyclase"/>
    <property type="match status" value="1"/>
</dbReference>
<evidence type="ECO:0000313" key="6">
    <source>
        <dbReference type="Proteomes" id="UP000011651"/>
    </source>
</evidence>
<dbReference type="InterPro" id="IPR000160">
    <property type="entry name" value="GGDEF_dom"/>
</dbReference>
<dbReference type="InterPro" id="IPR050469">
    <property type="entry name" value="Diguanylate_Cyclase"/>
</dbReference>
<reference evidence="5 6" key="1">
    <citation type="journal article" date="2013" name="Genome Announc.">
        <title>Draft Genome of the Marine Gammaproteobacterium Halomonas titanicae.</title>
        <authorList>
            <person name="Sanchez-Porro C."/>
            <person name="de la Haba R.R."/>
            <person name="Cruz-Hernandez N."/>
            <person name="Gonzalez J.M."/>
            <person name="Reyes-Guirao C."/>
            <person name="Navarro-Sampedro L."/>
            <person name="Carballo M."/>
            <person name="Ventosa A."/>
        </authorList>
    </citation>
    <scope>NUCLEOTIDE SEQUENCE [LARGE SCALE GENOMIC DNA]</scope>
    <source>
        <strain evidence="5 6">BH1</strain>
    </source>
</reference>
<feature type="transmembrane region" description="Helical" evidence="3">
    <location>
        <begin position="154"/>
        <end position="172"/>
    </location>
</feature>
<dbReference type="EMBL" id="AOPO01000015">
    <property type="protein sequence ID" value="ELY20575.1"/>
    <property type="molecule type" value="Genomic_DNA"/>
</dbReference>
<feature type="transmembrane region" description="Helical" evidence="3">
    <location>
        <begin position="122"/>
        <end position="142"/>
    </location>
</feature>
<dbReference type="Pfam" id="PF05230">
    <property type="entry name" value="MASE2"/>
    <property type="match status" value="1"/>
</dbReference>
<dbReference type="GO" id="GO:0005886">
    <property type="term" value="C:plasma membrane"/>
    <property type="evidence" value="ECO:0007669"/>
    <property type="project" value="TreeGrafter"/>
</dbReference>
<protein>
    <recommendedName>
        <fullName evidence="1">diguanylate cyclase</fullName>
        <ecNumber evidence="1">2.7.7.65</ecNumber>
    </recommendedName>
</protein>
<dbReference type="SMART" id="SM00267">
    <property type="entry name" value="GGDEF"/>
    <property type="match status" value="1"/>
</dbReference>
<evidence type="ECO:0000256" key="3">
    <source>
        <dbReference type="SAM" id="Phobius"/>
    </source>
</evidence>
<organism evidence="5 6">
    <name type="scientific">Vreelandella titanicae BH1</name>
    <dbReference type="NCBI Taxonomy" id="1204738"/>
    <lineage>
        <taxon>Bacteria</taxon>
        <taxon>Pseudomonadati</taxon>
        <taxon>Pseudomonadota</taxon>
        <taxon>Gammaproteobacteria</taxon>
        <taxon>Oceanospirillales</taxon>
        <taxon>Halomonadaceae</taxon>
        <taxon>Vreelandella</taxon>
    </lineage>
</organism>
<dbReference type="GO" id="GO:0052621">
    <property type="term" value="F:diguanylate cyclase activity"/>
    <property type="evidence" value="ECO:0007669"/>
    <property type="project" value="UniProtKB-EC"/>
</dbReference>
<evidence type="ECO:0000259" key="4">
    <source>
        <dbReference type="PROSITE" id="PS50887"/>
    </source>
</evidence>
<dbReference type="AlphaFoldDB" id="L9U6Q3"/>
<gene>
    <name evidence="5" type="ORF">HALTITAN_2707</name>
</gene>
<dbReference type="InterPro" id="IPR029787">
    <property type="entry name" value="Nucleotide_cyclase"/>
</dbReference>
<keyword evidence="3" id="KW-1133">Transmembrane helix</keyword>
<evidence type="ECO:0000256" key="1">
    <source>
        <dbReference type="ARBA" id="ARBA00012528"/>
    </source>
</evidence>
<feature type="domain" description="GGDEF" evidence="4">
    <location>
        <begin position="369"/>
        <end position="506"/>
    </location>
</feature>
<keyword evidence="3" id="KW-0812">Transmembrane</keyword>
<dbReference type="PANTHER" id="PTHR45138">
    <property type="entry name" value="REGULATORY COMPONENTS OF SENSORY TRANSDUCTION SYSTEM"/>
    <property type="match status" value="1"/>
</dbReference>
<feature type="transmembrane region" description="Helical" evidence="3">
    <location>
        <begin position="88"/>
        <end position="110"/>
    </location>
</feature>